<dbReference type="EMBL" id="FRAU01000006">
    <property type="protein sequence ID" value="SHK81269.1"/>
    <property type="molecule type" value="Genomic_DNA"/>
</dbReference>
<dbReference type="GO" id="GO:0003677">
    <property type="term" value="F:DNA binding"/>
    <property type="evidence" value="ECO:0007669"/>
    <property type="project" value="UniProtKB-KW"/>
</dbReference>
<evidence type="ECO:0000259" key="17">
    <source>
        <dbReference type="PROSITE" id="PS51194"/>
    </source>
</evidence>
<evidence type="ECO:0000256" key="6">
    <source>
        <dbReference type="ARBA" id="ARBA00022806"/>
    </source>
</evidence>
<dbReference type="Proteomes" id="UP000185812">
    <property type="component" value="Unassembled WGS sequence"/>
</dbReference>
<dbReference type="NCBIfam" id="NF008165">
    <property type="entry name" value="PRK10917.1-3"/>
    <property type="match status" value="1"/>
</dbReference>
<dbReference type="Pfam" id="PF00270">
    <property type="entry name" value="DEAD"/>
    <property type="match status" value="1"/>
</dbReference>
<dbReference type="PROSITE" id="PS51194">
    <property type="entry name" value="HELICASE_CTER"/>
    <property type="match status" value="1"/>
</dbReference>
<dbReference type="GO" id="GO:0006281">
    <property type="term" value="P:DNA repair"/>
    <property type="evidence" value="ECO:0007669"/>
    <property type="project" value="UniProtKB-UniRule"/>
</dbReference>
<dbReference type="AlphaFoldDB" id="A0A1M6VII4"/>
<feature type="domain" description="Helicase C-terminal" evidence="17">
    <location>
        <begin position="469"/>
        <end position="626"/>
    </location>
</feature>
<organism evidence="18 19">
    <name type="scientific">Rhodothermus profundi</name>
    <dbReference type="NCBI Taxonomy" id="633813"/>
    <lineage>
        <taxon>Bacteria</taxon>
        <taxon>Pseudomonadati</taxon>
        <taxon>Rhodothermota</taxon>
        <taxon>Rhodothermia</taxon>
        <taxon>Rhodothermales</taxon>
        <taxon>Rhodothermaceae</taxon>
        <taxon>Rhodothermus</taxon>
    </lineage>
</organism>
<evidence type="ECO:0000256" key="11">
    <source>
        <dbReference type="ARBA" id="ARBA00023235"/>
    </source>
</evidence>
<keyword evidence="9 15" id="KW-0233">DNA recombination</keyword>
<evidence type="ECO:0000256" key="1">
    <source>
        <dbReference type="ARBA" id="ARBA00007504"/>
    </source>
</evidence>
<dbReference type="PANTHER" id="PTHR47964:SF1">
    <property type="entry name" value="ATP-DEPENDENT DNA HELICASE HOMOLOG RECG, CHLOROPLASTIC"/>
    <property type="match status" value="1"/>
</dbReference>
<dbReference type="Pfam" id="PF17191">
    <property type="entry name" value="RecG_wedge"/>
    <property type="match status" value="1"/>
</dbReference>
<dbReference type="InterPro" id="IPR014001">
    <property type="entry name" value="Helicase_ATP-bd"/>
</dbReference>
<dbReference type="Gene3D" id="3.40.50.300">
    <property type="entry name" value="P-loop containing nucleotide triphosphate hydrolases"/>
    <property type="match status" value="2"/>
</dbReference>
<evidence type="ECO:0000256" key="3">
    <source>
        <dbReference type="ARBA" id="ARBA00022741"/>
    </source>
</evidence>
<evidence type="ECO:0000256" key="4">
    <source>
        <dbReference type="ARBA" id="ARBA00022763"/>
    </source>
</evidence>
<comment type="catalytic activity">
    <reaction evidence="14 15">
        <text>ATP + H2O = ADP + phosphate + H(+)</text>
        <dbReference type="Rhea" id="RHEA:13065"/>
        <dbReference type="ChEBI" id="CHEBI:15377"/>
        <dbReference type="ChEBI" id="CHEBI:15378"/>
        <dbReference type="ChEBI" id="CHEBI:30616"/>
        <dbReference type="ChEBI" id="CHEBI:43474"/>
        <dbReference type="ChEBI" id="CHEBI:456216"/>
        <dbReference type="EC" id="5.6.2.4"/>
    </reaction>
</comment>
<sequence length="700" mass="79414">MADLNILATEVRYLAGVGPRRAAALAQVDVHTVRDLLHYFPRRYLDRSTIVPLRRLDERMGAVTVVGTVRAAGIVEGKGRKRFELVLEDESGGRLKCVWFNRLGWVSKAFKPGDRVAFHGKVQRFGYTLSMTHPDFDRLDGEGAALATGRIIALYPGGAALEKVGLTSRTFRRILYTFFKQHGLKLPEILPEWIRTRYDLIDGRVALRAVHFPRSQTELARARERLKFEELFFIQLMLARTKQIRQAVAGPRFGPPGERFHRFLNEVLPFELTGAQKRALEDILRDTMSGLQMNRLIQGDVGSGKTVVAMAAILHAVDNGYQSAFMVPTEILAEQHYANMRRYLDPLGVEVRLLLGGQRKSLREEILADLAEGRAHVAVGTHAVIQESVQFQRLGLAIVDEQHRFGVVQRAELFSKGENPHMLLMTATPIPRSLAMTLYGDLDVSIIDERPSGRKPVITWIRSEKRRGEVYAFLKEQLRQGRQAYVVYPLVEESEKMDLQDAENGYRRLKELFRPYRVDLIHGRMLPYEKEEAMERFKNGETDILVATTVIEVGVDVPNATVMIIEHAERFGLSQLHQLRGRVGRGAEQSYCILMVDHRRTAEAETRLQVMAETDDGFKISEMDLKLRGAGDFFGTRQSGLPDLKIADITQDQPILVKAREAAFELIRRDPKLEAPEHATLRAYYNRFYATQSLGFARVG</sequence>
<evidence type="ECO:0000256" key="10">
    <source>
        <dbReference type="ARBA" id="ARBA00023204"/>
    </source>
</evidence>
<dbReference type="STRING" id="633813.SAMN04488087_2052"/>
<evidence type="ECO:0000256" key="14">
    <source>
        <dbReference type="ARBA" id="ARBA00048988"/>
    </source>
</evidence>
<evidence type="ECO:0000259" key="16">
    <source>
        <dbReference type="PROSITE" id="PS51192"/>
    </source>
</evidence>
<dbReference type="InterPro" id="IPR004609">
    <property type="entry name" value="ATP-dep_DNA_helicase_RecG"/>
</dbReference>
<dbReference type="GO" id="GO:0006310">
    <property type="term" value="P:DNA recombination"/>
    <property type="evidence" value="ECO:0007669"/>
    <property type="project" value="UniProtKB-UniRule"/>
</dbReference>
<dbReference type="InterPro" id="IPR012340">
    <property type="entry name" value="NA-bd_OB-fold"/>
</dbReference>
<name>A0A1M6VII4_9BACT</name>
<dbReference type="GO" id="GO:0005524">
    <property type="term" value="F:ATP binding"/>
    <property type="evidence" value="ECO:0007669"/>
    <property type="project" value="UniProtKB-KW"/>
</dbReference>
<evidence type="ECO:0000256" key="8">
    <source>
        <dbReference type="ARBA" id="ARBA00023125"/>
    </source>
</evidence>
<dbReference type="GO" id="GO:0016887">
    <property type="term" value="F:ATP hydrolysis activity"/>
    <property type="evidence" value="ECO:0007669"/>
    <property type="project" value="RHEA"/>
</dbReference>
<dbReference type="CDD" id="cd18811">
    <property type="entry name" value="SF2_C_RecG"/>
    <property type="match status" value="1"/>
</dbReference>
<comment type="catalytic activity">
    <reaction evidence="12 15">
        <text>Couples ATP hydrolysis with the unwinding of duplex DNA by translocating in the 3'-5' direction.</text>
        <dbReference type="EC" id="5.6.2.4"/>
    </reaction>
</comment>
<dbReference type="InterPro" id="IPR011545">
    <property type="entry name" value="DEAD/DEAH_box_helicase_dom"/>
</dbReference>
<accession>A0A1M6VII4</accession>
<dbReference type="PANTHER" id="PTHR47964">
    <property type="entry name" value="ATP-DEPENDENT DNA HELICASE HOMOLOG RECG, CHLOROPLASTIC"/>
    <property type="match status" value="1"/>
</dbReference>
<dbReference type="InterPro" id="IPR047112">
    <property type="entry name" value="RecG/Mfd"/>
</dbReference>
<protein>
    <recommendedName>
        <fullName evidence="2 15">ATP-dependent DNA helicase RecG</fullName>
        <ecNumber evidence="13 15">5.6.2.4</ecNumber>
    </recommendedName>
</protein>
<dbReference type="PROSITE" id="PS51192">
    <property type="entry name" value="HELICASE_ATP_BIND_1"/>
    <property type="match status" value="1"/>
</dbReference>
<keyword evidence="11" id="KW-0413">Isomerase</keyword>
<dbReference type="GO" id="GO:0043138">
    <property type="term" value="F:3'-5' DNA helicase activity"/>
    <property type="evidence" value="ECO:0007669"/>
    <property type="project" value="UniProtKB-EC"/>
</dbReference>
<dbReference type="Gene3D" id="2.40.50.140">
    <property type="entry name" value="Nucleic acid-binding proteins"/>
    <property type="match status" value="1"/>
</dbReference>
<dbReference type="SUPFAM" id="SSF50249">
    <property type="entry name" value="Nucleic acid-binding proteins"/>
    <property type="match status" value="1"/>
</dbReference>
<comment type="function">
    <text evidence="15">Plays a critical role in recombination and DNA repair. Helps process Holliday junction intermediates to mature products by catalyzing branch migration. Has replication fork regression activity, unwinds stalled or blocked replication forks to make a HJ that can be resolved. Has a DNA unwinding activity characteristic of a DNA helicase with 3'-5' polarity.</text>
</comment>
<dbReference type="CDD" id="cd17992">
    <property type="entry name" value="DEXHc_RecG"/>
    <property type="match status" value="1"/>
</dbReference>
<dbReference type="EC" id="5.6.2.4" evidence="13 15"/>
<dbReference type="Pfam" id="PF00271">
    <property type="entry name" value="Helicase_C"/>
    <property type="match status" value="1"/>
</dbReference>
<dbReference type="InterPro" id="IPR033454">
    <property type="entry name" value="RecG_wedge"/>
</dbReference>
<dbReference type="NCBIfam" id="NF008168">
    <property type="entry name" value="PRK10917.2-2"/>
    <property type="match status" value="1"/>
</dbReference>
<evidence type="ECO:0000256" key="15">
    <source>
        <dbReference type="RuleBase" id="RU363016"/>
    </source>
</evidence>
<keyword evidence="8" id="KW-0238">DNA-binding</keyword>
<keyword evidence="3 15" id="KW-0547">Nucleotide-binding</keyword>
<gene>
    <name evidence="18" type="ORF">SAMN04488087_2052</name>
</gene>
<dbReference type="CDD" id="cd04488">
    <property type="entry name" value="RecG_wedge_OBF"/>
    <property type="match status" value="1"/>
</dbReference>
<keyword evidence="6 15" id="KW-0347">Helicase</keyword>
<dbReference type="SMART" id="SM00487">
    <property type="entry name" value="DEXDc"/>
    <property type="match status" value="1"/>
</dbReference>
<evidence type="ECO:0000256" key="7">
    <source>
        <dbReference type="ARBA" id="ARBA00022840"/>
    </source>
</evidence>
<reference evidence="19" key="1">
    <citation type="submission" date="2016-11" db="EMBL/GenBank/DDBJ databases">
        <authorList>
            <person name="Varghese N."/>
            <person name="Submissions S."/>
        </authorList>
    </citation>
    <scope>NUCLEOTIDE SEQUENCE [LARGE SCALE GENOMIC DNA]</scope>
    <source>
        <strain evidence="19">DSM 22212</strain>
    </source>
</reference>
<keyword evidence="4 15" id="KW-0227">DNA damage</keyword>
<evidence type="ECO:0000256" key="12">
    <source>
        <dbReference type="ARBA" id="ARBA00034617"/>
    </source>
</evidence>
<dbReference type="NCBIfam" id="TIGR00643">
    <property type="entry name" value="recG"/>
    <property type="match status" value="1"/>
</dbReference>
<dbReference type="InterPro" id="IPR027417">
    <property type="entry name" value="P-loop_NTPase"/>
</dbReference>
<proteinExistence type="inferred from homology"/>
<evidence type="ECO:0000313" key="18">
    <source>
        <dbReference type="EMBL" id="SHK81269.1"/>
    </source>
</evidence>
<keyword evidence="5 15" id="KW-0378">Hydrolase</keyword>
<dbReference type="InterPro" id="IPR045562">
    <property type="entry name" value="RecG_dom3_C"/>
</dbReference>
<feature type="domain" description="Helicase ATP-binding" evidence="16">
    <location>
        <begin position="286"/>
        <end position="447"/>
    </location>
</feature>
<evidence type="ECO:0000256" key="13">
    <source>
        <dbReference type="ARBA" id="ARBA00034808"/>
    </source>
</evidence>
<dbReference type="InterPro" id="IPR001650">
    <property type="entry name" value="Helicase_C-like"/>
</dbReference>
<dbReference type="Pfam" id="PF19833">
    <property type="entry name" value="RecG_dom3_C"/>
    <property type="match status" value="1"/>
</dbReference>
<evidence type="ECO:0000256" key="9">
    <source>
        <dbReference type="ARBA" id="ARBA00023172"/>
    </source>
</evidence>
<keyword evidence="7 15" id="KW-0067">ATP-binding</keyword>
<dbReference type="SMART" id="SM00490">
    <property type="entry name" value="HELICc"/>
    <property type="match status" value="1"/>
</dbReference>
<comment type="similarity">
    <text evidence="1 15">Belongs to the helicase family. RecG subfamily.</text>
</comment>
<dbReference type="SUPFAM" id="SSF52540">
    <property type="entry name" value="P-loop containing nucleoside triphosphate hydrolases"/>
    <property type="match status" value="2"/>
</dbReference>
<keyword evidence="10 15" id="KW-0234">DNA repair</keyword>
<keyword evidence="19" id="KW-1185">Reference proteome</keyword>
<evidence type="ECO:0000313" key="19">
    <source>
        <dbReference type="Proteomes" id="UP000185812"/>
    </source>
</evidence>
<evidence type="ECO:0000256" key="2">
    <source>
        <dbReference type="ARBA" id="ARBA00017846"/>
    </source>
</evidence>
<evidence type="ECO:0000256" key="5">
    <source>
        <dbReference type="ARBA" id="ARBA00022801"/>
    </source>
</evidence>